<dbReference type="EMBL" id="LUGH01000087">
    <property type="protein sequence ID" value="OBZ89605.1"/>
    <property type="molecule type" value="Genomic_DNA"/>
</dbReference>
<accession>A0A1C7NKK6</accession>
<dbReference type="Proteomes" id="UP000093000">
    <property type="component" value="Unassembled WGS sequence"/>
</dbReference>
<dbReference type="Pfam" id="PF05195">
    <property type="entry name" value="AMP_N"/>
    <property type="match status" value="1"/>
</dbReference>
<dbReference type="InterPro" id="IPR029149">
    <property type="entry name" value="Creatin/AminoP/Spt16_N"/>
</dbReference>
<evidence type="ECO:0000313" key="6">
    <source>
        <dbReference type="EMBL" id="OBZ89605.1"/>
    </source>
</evidence>
<protein>
    <submittedName>
        <fullName evidence="6">Putative Xaa-Pro aminopeptidase PEPP</fullName>
    </submittedName>
</protein>
<dbReference type="AlphaFoldDB" id="A0A1C7NKK6"/>
<gene>
    <name evidence="6" type="primary">PEPP_1</name>
    <name evidence="6" type="ORF">A0J61_02348</name>
</gene>
<name>A0A1C7NKK6_9FUNG</name>
<comment type="cofactor">
    <cofactor evidence="1">
        <name>Mn(2+)</name>
        <dbReference type="ChEBI" id="CHEBI:29035"/>
    </cofactor>
</comment>
<evidence type="ECO:0000259" key="5">
    <source>
        <dbReference type="SMART" id="SM01011"/>
    </source>
</evidence>
<evidence type="ECO:0000313" key="7">
    <source>
        <dbReference type="Proteomes" id="UP000093000"/>
    </source>
</evidence>
<reference evidence="6 7" key="1">
    <citation type="submission" date="2016-03" db="EMBL/GenBank/DDBJ databases">
        <title>Choanephora cucurbitarum.</title>
        <authorList>
            <person name="Min B."/>
            <person name="Park H."/>
            <person name="Park J.-H."/>
            <person name="Shin H.-D."/>
            <person name="Choi I.-G."/>
        </authorList>
    </citation>
    <scope>NUCLEOTIDE SEQUENCE [LARGE SCALE GENOMIC DNA]</scope>
    <source>
        <strain evidence="6 7">KUS-F28377</strain>
    </source>
</reference>
<comment type="caution">
    <text evidence="6">The sequence shown here is derived from an EMBL/GenBank/DDBJ whole genome shotgun (WGS) entry which is preliminary data.</text>
</comment>
<dbReference type="InterPro" id="IPR000994">
    <property type="entry name" value="Pept_M24"/>
</dbReference>
<keyword evidence="6" id="KW-0645">Protease</keyword>
<keyword evidence="2" id="KW-0479">Metal-binding</keyword>
<evidence type="ECO:0000256" key="3">
    <source>
        <dbReference type="ARBA" id="ARBA00022801"/>
    </source>
</evidence>
<dbReference type="InterPro" id="IPR052433">
    <property type="entry name" value="X-Pro_dipept-like"/>
</dbReference>
<sequence length="407" mass="46706">MKSRFHYKKVKHYLPKSDKDTYAAIYHRGGNTCTRDDTDVELDFRQESNFFYLSGVEKAGYQIFILVESDEIYLVKPTVLPSEQLWKGIPASDEELKRQYDVDHVITENDLNRLIHHSDPTVIYTFDTTDTGMIPCRFHPRLDFIALKTATHEARLTKFPWEIRSLRYAAHISSHAHIDLMIQVAKGRKKDIKESELEARFPSGPRAAVLHYTDNNKMIPNKDPHALILVDAGGEYECYGSDVSRTFPACGKFSNEAKTIYNIVLKAQKAQVIQSDWIVMMLEGKMVKCLSVSNLQLANMPFRKNIGIFRKSRFSGVKGGDPLEFFDRPLEENMIVTVEPGLYFNDVSIDLWTSSPNYQQYFDLSKIHQYRVVGGVRIEDTILITSRGYENLTIAPKEVSDIEAIMK</sequence>
<dbReference type="PANTHER" id="PTHR43226:SF1">
    <property type="entry name" value="XAA-PRO DIPEPTIDASE"/>
    <property type="match status" value="1"/>
</dbReference>
<dbReference type="PANTHER" id="PTHR43226">
    <property type="entry name" value="XAA-PRO AMINOPEPTIDASE 3"/>
    <property type="match status" value="1"/>
</dbReference>
<dbReference type="InterPro" id="IPR007865">
    <property type="entry name" value="Aminopep_P_N"/>
</dbReference>
<dbReference type="Gene3D" id="3.90.230.10">
    <property type="entry name" value="Creatinase/methionine aminopeptidase superfamily"/>
    <property type="match status" value="1"/>
</dbReference>
<evidence type="ECO:0000256" key="4">
    <source>
        <dbReference type="ARBA" id="ARBA00023211"/>
    </source>
</evidence>
<dbReference type="Gene3D" id="3.40.350.10">
    <property type="entry name" value="Creatinase/prolidase N-terminal domain"/>
    <property type="match status" value="1"/>
</dbReference>
<dbReference type="SUPFAM" id="SSF55920">
    <property type="entry name" value="Creatinase/aminopeptidase"/>
    <property type="match status" value="1"/>
</dbReference>
<organism evidence="6 7">
    <name type="scientific">Choanephora cucurbitarum</name>
    <dbReference type="NCBI Taxonomy" id="101091"/>
    <lineage>
        <taxon>Eukaryota</taxon>
        <taxon>Fungi</taxon>
        <taxon>Fungi incertae sedis</taxon>
        <taxon>Mucoromycota</taxon>
        <taxon>Mucoromycotina</taxon>
        <taxon>Mucoromycetes</taxon>
        <taxon>Mucorales</taxon>
        <taxon>Mucorineae</taxon>
        <taxon>Choanephoraceae</taxon>
        <taxon>Choanephoroideae</taxon>
        <taxon>Choanephora</taxon>
    </lineage>
</organism>
<dbReference type="SUPFAM" id="SSF53092">
    <property type="entry name" value="Creatinase/prolidase N-terminal domain"/>
    <property type="match status" value="1"/>
</dbReference>
<dbReference type="STRING" id="101091.A0A1C7NKK6"/>
<dbReference type="GO" id="GO:0006508">
    <property type="term" value="P:proteolysis"/>
    <property type="evidence" value="ECO:0007669"/>
    <property type="project" value="TreeGrafter"/>
</dbReference>
<evidence type="ECO:0000256" key="2">
    <source>
        <dbReference type="ARBA" id="ARBA00022723"/>
    </source>
</evidence>
<keyword evidence="4" id="KW-0464">Manganese</keyword>
<dbReference type="Pfam" id="PF00557">
    <property type="entry name" value="Peptidase_M24"/>
    <property type="match status" value="1"/>
</dbReference>
<dbReference type="InterPro" id="IPR036005">
    <property type="entry name" value="Creatinase/aminopeptidase-like"/>
</dbReference>
<keyword evidence="7" id="KW-1185">Reference proteome</keyword>
<dbReference type="SMART" id="SM01011">
    <property type="entry name" value="AMP_N"/>
    <property type="match status" value="1"/>
</dbReference>
<keyword evidence="3" id="KW-0378">Hydrolase</keyword>
<dbReference type="OrthoDB" id="10261878at2759"/>
<evidence type="ECO:0000256" key="1">
    <source>
        <dbReference type="ARBA" id="ARBA00001936"/>
    </source>
</evidence>
<dbReference type="GO" id="GO:0030145">
    <property type="term" value="F:manganese ion binding"/>
    <property type="evidence" value="ECO:0007669"/>
    <property type="project" value="InterPro"/>
</dbReference>
<dbReference type="GO" id="GO:0070006">
    <property type="term" value="F:metalloaminopeptidase activity"/>
    <property type="evidence" value="ECO:0007669"/>
    <property type="project" value="InterPro"/>
</dbReference>
<keyword evidence="6" id="KW-0031">Aminopeptidase</keyword>
<proteinExistence type="predicted"/>
<feature type="domain" description="Aminopeptidase P N-terminal" evidence="5">
    <location>
        <begin position="1"/>
        <end position="133"/>
    </location>
</feature>
<dbReference type="InParanoid" id="A0A1C7NKK6"/>